<dbReference type="Gene3D" id="2.170.270.10">
    <property type="entry name" value="SET domain"/>
    <property type="match status" value="1"/>
</dbReference>
<dbReference type="OrthoDB" id="62495at2759"/>
<dbReference type="EMBL" id="CAACVG010015350">
    <property type="protein sequence ID" value="VEN64417.1"/>
    <property type="molecule type" value="Genomic_DNA"/>
</dbReference>
<evidence type="ECO:0000313" key="10">
    <source>
        <dbReference type="EMBL" id="VEN64417.1"/>
    </source>
</evidence>
<keyword evidence="7" id="KW-0539">Nucleus</keyword>
<dbReference type="PANTHER" id="PTHR46165:SF2">
    <property type="entry name" value="SET AND MYND DOMAIN-CONTAINING PROTEIN 4"/>
    <property type="match status" value="1"/>
</dbReference>
<keyword evidence="11" id="KW-1185">Reference proteome</keyword>
<evidence type="ECO:0000313" key="11">
    <source>
        <dbReference type="Proteomes" id="UP000410492"/>
    </source>
</evidence>
<dbReference type="GO" id="GO:0008276">
    <property type="term" value="F:protein methyltransferase activity"/>
    <property type="evidence" value="ECO:0007669"/>
    <property type="project" value="UniProtKB-ARBA"/>
</dbReference>
<protein>
    <recommendedName>
        <fullName evidence="9">SET domain-containing protein</fullName>
    </recommendedName>
</protein>
<gene>
    <name evidence="10" type="ORF">CALMAC_LOCUS20940</name>
</gene>
<dbReference type="InterPro" id="IPR001214">
    <property type="entry name" value="SET_dom"/>
</dbReference>
<feature type="domain" description="SET" evidence="9">
    <location>
        <begin position="1"/>
        <end position="121"/>
    </location>
</feature>
<evidence type="ECO:0000256" key="1">
    <source>
        <dbReference type="ARBA" id="ARBA00004123"/>
    </source>
</evidence>
<dbReference type="InterPro" id="IPR044421">
    <property type="entry name" value="SMYD4_SET"/>
</dbReference>
<sequence>MAAVVVSYLKNYTNFFTWFLQQKDCPKTNMIDLVNYIGGLITKHIAQLSSNSSIIEHWTYSSTDLIFPDVLITVACGMFPSVSMMNHSCRSNITNYFVCDTIVVKALQDISENEEIYNCYGIDYRTMTRDQRQMACRGLYHFECKCEICVDPTNEMAILDSYLCPNCKGLVPEIPNTSISFCIFCEKGISLKPLRIINNTAQKYLEVSDENENQLESLLNCLKLRKDILYEHHKDFEEVYYRIYSFYVETGDAENMFKYFKLWLENEKARKGENSRGIGTKLYEAALAILRCLQNSNPKTCTNLKAFLENVEHMIREAKMVLNLYYPSYITNRLNRKIEFISNK</sequence>
<comment type="subcellular location">
    <subcellularLocation>
        <location evidence="2">Cytoplasm</location>
    </subcellularLocation>
    <subcellularLocation>
        <location evidence="1">Nucleus</location>
    </subcellularLocation>
</comment>
<dbReference type="PROSITE" id="PS50280">
    <property type="entry name" value="SET"/>
    <property type="match status" value="1"/>
</dbReference>
<dbReference type="GO" id="GO:0008170">
    <property type="term" value="F:N-methyltransferase activity"/>
    <property type="evidence" value="ECO:0007669"/>
    <property type="project" value="UniProtKB-ARBA"/>
</dbReference>
<dbReference type="PANTHER" id="PTHR46165">
    <property type="entry name" value="SET AND MYND DOMAIN-CONTAINING PROTEIN 4"/>
    <property type="match status" value="1"/>
</dbReference>
<dbReference type="SUPFAM" id="SSF82199">
    <property type="entry name" value="SET domain"/>
    <property type="match status" value="1"/>
</dbReference>
<dbReference type="GO" id="GO:0042826">
    <property type="term" value="F:histone deacetylase binding"/>
    <property type="evidence" value="ECO:0007669"/>
    <property type="project" value="TreeGrafter"/>
</dbReference>
<dbReference type="AlphaFoldDB" id="A0A653DWB6"/>
<evidence type="ECO:0000256" key="4">
    <source>
        <dbReference type="ARBA" id="ARBA00022603"/>
    </source>
</evidence>
<evidence type="ECO:0000256" key="3">
    <source>
        <dbReference type="ARBA" id="ARBA00022490"/>
    </source>
</evidence>
<evidence type="ECO:0000256" key="5">
    <source>
        <dbReference type="ARBA" id="ARBA00022679"/>
    </source>
</evidence>
<dbReference type="GO" id="GO:0008757">
    <property type="term" value="F:S-adenosylmethionine-dependent methyltransferase activity"/>
    <property type="evidence" value="ECO:0007669"/>
    <property type="project" value="UniProtKB-ARBA"/>
</dbReference>
<evidence type="ECO:0000256" key="8">
    <source>
        <dbReference type="ARBA" id="ARBA00048985"/>
    </source>
</evidence>
<accession>A0A653DWB6</accession>
<reference evidence="10 11" key="1">
    <citation type="submission" date="2019-01" db="EMBL/GenBank/DDBJ databases">
        <authorList>
            <person name="Sayadi A."/>
        </authorList>
    </citation>
    <scope>NUCLEOTIDE SEQUENCE [LARGE SCALE GENOMIC DNA]</scope>
</reference>
<keyword evidence="5" id="KW-0808">Transferase</keyword>
<dbReference type="InterPro" id="IPR011990">
    <property type="entry name" value="TPR-like_helical_dom_sf"/>
</dbReference>
<name>A0A653DWB6_CALMS</name>
<dbReference type="GO" id="GO:0005737">
    <property type="term" value="C:cytoplasm"/>
    <property type="evidence" value="ECO:0007669"/>
    <property type="project" value="UniProtKB-SubCell"/>
</dbReference>
<keyword evidence="4" id="KW-0489">Methyltransferase</keyword>
<dbReference type="InterPro" id="IPR046341">
    <property type="entry name" value="SET_dom_sf"/>
</dbReference>
<keyword evidence="3" id="KW-0963">Cytoplasm</keyword>
<dbReference type="GO" id="GO:0032259">
    <property type="term" value="P:methylation"/>
    <property type="evidence" value="ECO:0007669"/>
    <property type="project" value="UniProtKB-KW"/>
</dbReference>
<evidence type="ECO:0000256" key="7">
    <source>
        <dbReference type="ARBA" id="ARBA00023242"/>
    </source>
</evidence>
<comment type="catalytic activity">
    <reaction evidence="8">
        <text>L-lysyl-[protein] + S-adenosyl-L-methionine = N(6)-methyl-L-lysyl-[protein] + S-adenosyl-L-homocysteine + H(+)</text>
        <dbReference type="Rhea" id="RHEA:51736"/>
        <dbReference type="Rhea" id="RHEA-COMP:9752"/>
        <dbReference type="Rhea" id="RHEA-COMP:13053"/>
        <dbReference type="ChEBI" id="CHEBI:15378"/>
        <dbReference type="ChEBI" id="CHEBI:29969"/>
        <dbReference type="ChEBI" id="CHEBI:57856"/>
        <dbReference type="ChEBI" id="CHEBI:59789"/>
        <dbReference type="ChEBI" id="CHEBI:61929"/>
    </reaction>
</comment>
<dbReference type="InterPro" id="IPR052097">
    <property type="entry name" value="SET-MYND_domain_protein"/>
</dbReference>
<dbReference type="Gene3D" id="1.25.40.10">
    <property type="entry name" value="Tetratricopeptide repeat domain"/>
    <property type="match status" value="1"/>
</dbReference>
<evidence type="ECO:0000259" key="9">
    <source>
        <dbReference type="PROSITE" id="PS50280"/>
    </source>
</evidence>
<dbReference type="CDD" id="cd10536">
    <property type="entry name" value="SET_SMYD4"/>
    <property type="match status" value="1"/>
</dbReference>
<dbReference type="GO" id="GO:0005634">
    <property type="term" value="C:nucleus"/>
    <property type="evidence" value="ECO:0007669"/>
    <property type="project" value="UniProtKB-SubCell"/>
</dbReference>
<keyword evidence="6" id="KW-0949">S-adenosyl-L-methionine</keyword>
<evidence type="ECO:0000256" key="6">
    <source>
        <dbReference type="ARBA" id="ARBA00022691"/>
    </source>
</evidence>
<proteinExistence type="predicted"/>
<evidence type="ECO:0000256" key="2">
    <source>
        <dbReference type="ARBA" id="ARBA00004496"/>
    </source>
</evidence>
<dbReference type="Proteomes" id="UP000410492">
    <property type="component" value="Unassembled WGS sequence"/>
</dbReference>
<dbReference type="Pfam" id="PF00856">
    <property type="entry name" value="SET"/>
    <property type="match status" value="1"/>
</dbReference>
<organism evidence="10 11">
    <name type="scientific">Callosobruchus maculatus</name>
    <name type="common">Southern cowpea weevil</name>
    <name type="synonym">Pulse bruchid</name>
    <dbReference type="NCBI Taxonomy" id="64391"/>
    <lineage>
        <taxon>Eukaryota</taxon>
        <taxon>Metazoa</taxon>
        <taxon>Ecdysozoa</taxon>
        <taxon>Arthropoda</taxon>
        <taxon>Hexapoda</taxon>
        <taxon>Insecta</taxon>
        <taxon>Pterygota</taxon>
        <taxon>Neoptera</taxon>
        <taxon>Endopterygota</taxon>
        <taxon>Coleoptera</taxon>
        <taxon>Polyphaga</taxon>
        <taxon>Cucujiformia</taxon>
        <taxon>Chrysomeloidea</taxon>
        <taxon>Chrysomelidae</taxon>
        <taxon>Bruchinae</taxon>
        <taxon>Bruchini</taxon>
        <taxon>Callosobruchus</taxon>
    </lineage>
</organism>